<keyword evidence="8" id="KW-1185">Reference proteome</keyword>
<keyword evidence="5 6" id="KW-0472">Membrane</keyword>
<dbReference type="Gene3D" id="1.20.1250.20">
    <property type="entry name" value="MFS general substrate transporter like domains"/>
    <property type="match status" value="1"/>
</dbReference>
<dbReference type="EMBL" id="BTGU01015600">
    <property type="protein sequence ID" value="GMN72731.1"/>
    <property type="molecule type" value="Genomic_DNA"/>
</dbReference>
<evidence type="ECO:0000256" key="3">
    <source>
        <dbReference type="ARBA" id="ARBA00022692"/>
    </source>
</evidence>
<sequence length="117" mass="13157">MSIWWLVPQYLLLGIADVFSVVGLQEFFYDQVPKELRSIGLALYLSVTGVGSFLSSFLLMVIDKATGGNGRDSWFSSNLNRAHLDYFDWQLVGLGAIGFVAYLYFARSYIFNGRGTH</sequence>
<dbReference type="Proteomes" id="UP001187192">
    <property type="component" value="Unassembled WGS sequence"/>
</dbReference>
<evidence type="ECO:0000256" key="6">
    <source>
        <dbReference type="SAM" id="Phobius"/>
    </source>
</evidence>
<feature type="transmembrane region" description="Helical" evidence="6">
    <location>
        <begin position="86"/>
        <end position="105"/>
    </location>
</feature>
<proteinExistence type="inferred from homology"/>
<evidence type="ECO:0000256" key="1">
    <source>
        <dbReference type="ARBA" id="ARBA00004141"/>
    </source>
</evidence>
<keyword evidence="4 6" id="KW-1133">Transmembrane helix</keyword>
<feature type="transmembrane region" description="Helical" evidence="6">
    <location>
        <begin position="41"/>
        <end position="62"/>
    </location>
</feature>
<comment type="similarity">
    <text evidence="2">Belongs to the major facilitator superfamily. Proton-dependent oligopeptide transporter (POT/PTR) (TC 2.A.17) family.</text>
</comment>
<reference evidence="7" key="1">
    <citation type="submission" date="2023-07" db="EMBL/GenBank/DDBJ databases">
        <title>draft genome sequence of fig (Ficus carica).</title>
        <authorList>
            <person name="Takahashi T."/>
            <person name="Nishimura K."/>
        </authorList>
    </citation>
    <scope>NUCLEOTIDE SEQUENCE</scope>
</reference>
<name>A0AA88EDP8_FICCA</name>
<protein>
    <submittedName>
        <fullName evidence="7">Uncharacterized protein</fullName>
    </submittedName>
</protein>
<evidence type="ECO:0000313" key="7">
    <source>
        <dbReference type="EMBL" id="GMN72731.1"/>
    </source>
</evidence>
<evidence type="ECO:0000313" key="8">
    <source>
        <dbReference type="Proteomes" id="UP001187192"/>
    </source>
</evidence>
<dbReference type="SUPFAM" id="SSF103473">
    <property type="entry name" value="MFS general substrate transporter"/>
    <property type="match status" value="1"/>
</dbReference>
<dbReference type="InterPro" id="IPR036259">
    <property type="entry name" value="MFS_trans_sf"/>
</dbReference>
<dbReference type="Pfam" id="PF00854">
    <property type="entry name" value="PTR2"/>
    <property type="match status" value="1"/>
</dbReference>
<dbReference type="InterPro" id="IPR000109">
    <property type="entry name" value="POT_fam"/>
</dbReference>
<evidence type="ECO:0000256" key="4">
    <source>
        <dbReference type="ARBA" id="ARBA00022989"/>
    </source>
</evidence>
<dbReference type="PANTHER" id="PTHR11654">
    <property type="entry name" value="OLIGOPEPTIDE TRANSPORTER-RELATED"/>
    <property type="match status" value="1"/>
</dbReference>
<evidence type="ECO:0000256" key="2">
    <source>
        <dbReference type="ARBA" id="ARBA00005982"/>
    </source>
</evidence>
<keyword evidence="3 6" id="KW-0812">Transmembrane</keyword>
<accession>A0AA88EDP8</accession>
<evidence type="ECO:0000256" key="5">
    <source>
        <dbReference type="ARBA" id="ARBA00023136"/>
    </source>
</evidence>
<dbReference type="AlphaFoldDB" id="A0AA88EDP8"/>
<gene>
    <name evidence="7" type="ORF">TIFTF001_054785</name>
</gene>
<dbReference type="GO" id="GO:0016020">
    <property type="term" value="C:membrane"/>
    <property type="evidence" value="ECO:0007669"/>
    <property type="project" value="UniProtKB-SubCell"/>
</dbReference>
<organism evidence="7 8">
    <name type="scientific">Ficus carica</name>
    <name type="common">Common fig</name>
    <dbReference type="NCBI Taxonomy" id="3494"/>
    <lineage>
        <taxon>Eukaryota</taxon>
        <taxon>Viridiplantae</taxon>
        <taxon>Streptophyta</taxon>
        <taxon>Embryophyta</taxon>
        <taxon>Tracheophyta</taxon>
        <taxon>Spermatophyta</taxon>
        <taxon>Magnoliopsida</taxon>
        <taxon>eudicotyledons</taxon>
        <taxon>Gunneridae</taxon>
        <taxon>Pentapetalae</taxon>
        <taxon>rosids</taxon>
        <taxon>fabids</taxon>
        <taxon>Rosales</taxon>
        <taxon>Moraceae</taxon>
        <taxon>Ficeae</taxon>
        <taxon>Ficus</taxon>
    </lineage>
</organism>
<comment type="subcellular location">
    <subcellularLocation>
        <location evidence="1">Membrane</location>
        <topology evidence="1">Multi-pass membrane protein</topology>
    </subcellularLocation>
</comment>
<comment type="caution">
    <text evidence="7">The sequence shown here is derived from an EMBL/GenBank/DDBJ whole genome shotgun (WGS) entry which is preliminary data.</text>
</comment>
<dbReference type="GO" id="GO:0022857">
    <property type="term" value="F:transmembrane transporter activity"/>
    <property type="evidence" value="ECO:0007669"/>
    <property type="project" value="InterPro"/>
</dbReference>
<feature type="transmembrane region" description="Helical" evidence="6">
    <location>
        <begin position="6"/>
        <end position="29"/>
    </location>
</feature>